<dbReference type="InterPro" id="IPR044135">
    <property type="entry name" value="Met-tRNA-FMT_C"/>
</dbReference>
<evidence type="ECO:0000256" key="1">
    <source>
        <dbReference type="ARBA" id="ARBA00010699"/>
    </source>
</evidence>
<organism evidence="8 9">
    <name type="scientific">Candidatus Magasanikbacteria bacterium CG10_big_fil_rev_8_21_14_0_10_42_10</name>
    <dbReference type="NCBI Taxonomy" id="1974649"/>
    <lineage>
        <taxon>Bacteria</taxon>
        <taxon>Candidatus Magasanikiibacteriota</taxon>
    </lineage>
</organism>
<gene>
    <name evidence="5" type="primary">fmt</name>
    <name evidence="8" type="ORF">COU32_02220</name>
</gene>
<dbReference type="InterPro" id="IPR002376">
    <property type="entry name" value="Formyl_transf_N"/>
</dbReference>
<comment type="function">
    <text evidence="5">Attaches a formyl group to the free amino group of methionyl-tRNA(fMet). The formyl group appears to play a dual role in the initiator identity of N-formylmethionyl-tRNA by promoting its recognition by IF2 and preventing the misappropriation of this tRNA by the elongation apparatus.</text>
</comment>
<evidence type="ECO:0000256" key="4">
    <source>
        <dbReference type="ARBA" id="ARBA00022917"/>
    </source>
</evidence>
<reference evidence="9" key="1">
    <citation type="submission" date="2017-09" db="EMBL/GenBank/DDBJ databases">
        <title>Depth-based differentiation of microbial function through sediment-hosted aquifers and enrichment of novel symbionts in the deep terrestrial subsurface.</title>
        <authorList>
            <person name="Probst A.J."/>
            <person name="Ladd B."/>
            <person name="Jarett J.K."/>
            <person name="Geller-Mcgrath D.E."/>
            <person name="Sieber C.M.K."/>
            <person name="Emerson J.B."/>
            <person name="Anantharaman K."/>
            <person name="Thomas B.C."/>
            <person name="Malmstrom R."/>
            <person name="Stieglmeier M."/>
            <person name="Klingl A."/>
            <person name="Woyke T."/>
            <person name="Ryan C.M."/>
            <person name="Banfield J.F."/>
        </authorList>
    </citation>
    <scope>NUCLEOTIDE SEQUENCE [LARGE SCALE GENOMIC DNA]</scope>
</reference>
<dbReference type="PANTHER" id="PTHR11138">
    <property type="entry name" value="METHIONYL-TRNA FORMYLTRANSFERASE"/>
    <property type="match status" value="1"/>
</dbReference>
<dbReference type="SUPFAM" id="SSF53328">
    <property type="entry name" value="Formyltransferase"/>
    <property type="match status" value="1"/>
</dbReference>
<dbReference type="AlphaFoldDB" id="A0A2H0TYE6"/>
<evidence type="ECO:0000259" key="6">
    <source>
        <dbReference type="Pfam" id="PF00551"/>
    </source>
</evidence>
<dbReference type="Pfam" id="PF02911">
    <property type="entry name" value="Formyl_trans_C"/>
    <property type="match status" value="1"/>
</dbReference>
<feature type="domain" description="Formyl transferase N-terminal" evidence="6">
    <location>
        <begin position="10"/>
        <end position="180"/>
    </location>
</feature>
<sequence length="310" mass="34386">MKKTVHTIFFGTNLVAKIVLQALIDAPNITVDLIITQPDKPVGRKQILTPTPVAELAEKYTILVQKPETLKDYPIAQLPNCPVAILADYGLIIPQTLIDAFPKGILNVHPSLLPKYRGASPVASAILYGEQTTGVTIMQVEKRMDAGPIVAQQSYKIAPDEMAHDTLLSLAKIGADLLVEKLPSYLEDTIPLQSQHDEEATFCGQFTRDDGRVDWKKSAQEIYNQYRAFTPWPGLWTTWDGKRVKLLQISRSSQTKKLNSGQVLIEDDTLYIGTLEGSIEVHELQLEGKNAMNAKTCIQGFKHIDGVILQ</sequence>
<feature type="binding site" evidence="5">
    <location>
        <begin position="111"/>
        <end position="114"/>
    </location>
    <ligand>
        <name>(6S)-5,6,7,8-tetrahydrofolate</name>
        <dbReference type="ChEBI" id="CHEBI:57453"/>
    </ligand>
</feature>
<dbReference type="SUPFAM" id="SSF50486">
    <property type="entry name" value="FMT C-terminal domain-like"/>
    <property type="match status" value="1"/>
</dbReference>
<dbReference type="Gene3D" id="3.40.50.12230">
    <property type="match status" value="1"/>
</dbReference>
<dbReference type="EMBL" id="PFBY01000027">
    <property type="protein sequence ID" value="PIR76407.1"/>
    <property type="molecule type" value="Genomic_DNA"/>
</dbReference>
<evidence type="ECO:0000313" key="8">
    <source>
        <dbReference type="EMBL" id="PIR76407.1"/>
    </source>
</evidence>
<dbReference type="PANTHER" id="PTHR11138:SF5">
    <property type="entry name" value="METHIONYL-TRNA FORMYLTRANSFERASE, MITOCHONDRIAL"/>
    <property type="match status" value="1"/>
</dbReference>
<evidence type="ECO:0000259" key="7">
    <source>
        <dbReference type="Pfam" id="PF02911"/>
    </source>
</evidence>
<protein>
    <recommendedName>
        <fullName evidence="2 5">Methionyl-tRNA formyltransferase</fullName>
        <ecNumber evidence="2 5">2.1.2.9</ecNumber>
    </recommendedName>
</protein>
<dbReference type="InterPro" id="IPR036477">
    <property type="entry name" value="Formyl_transf_N_sf"/>
</dbReference>
<evidence type="ECO:0000256" key="5">
    <source>
        <dbReference type="HAMAP-Rule" id="MF_00182"/>
    </source>
</evidence>
<comment type="similarity">
    <text evidence="1 5">Belongs to the Fmt family.</text>
</comment>
<dbReference type="InterPro" id="IPR041711">
    <property type="entry name" value="Met-tRNA-FMT_N"/>
</dbReference>
<name>A0A2H0TYE6_9BACT</name>
<dbReference type="InterPro" id="IPR005794">
    <property type="entry name" value="Fmt"/>
</dbReference>
<dbReference type="CDD" id="cd08646">
    <property type="entry name" value="FMT_core_Met-tRNA-FMT_N"/>
    <property type="match status" value="1"/>
</dbReference>
<evidence type="ECO:0000313" key="9">
    <source>
        <dbReference type="Proteomes" id="UP000231530"/>
    </source>
</evidence>
<accession>A0A2H0TYE6</accession>
<dbReference type="Proteomes" id="UP000231530">
    <property type="component" value="Unassembled WGS sequence"/>
</dbReference>
<dbReference type="InterPro" id="IPR001555">
    <property type="entry name" value="GART_AS"/>
</dbReference>
<dbReference type="PROSITE" id="PS00373">
    <property type="entry name" value="GART"/>
    <property type="match status" value="1"/>
</dbReference>
<keyword evidence="4 5" id="KW-0648">Protein biosynthesis</keyword>
<dbReference type="CDD" id="cd08704">
    <property type="entry name" value="Met_tRNA_FMT_C"/>
    <property type="match status" value="1"/>
</dbReference>
<dbReference type="NCBIfam" id="TIGR00460">
    <property type="entry name" value="fmt"/>
    <property type="match status" value="1"/>
</dbReference>
<dbReference type="GO" id="GO:0004479">
    <property type="term" value="F:methionyl-tRNA formyltransferase activity"/>
    <property type="evidence" value="ECO:0007669"/>
    <property type="project" value="UniProtKB-UniRule"/>
</dbReference>
<dbReference type="HAMAP" id="MF_00182">
    <property type="entry name" value="Formyl_trans"/>
    <property type="match status" value="1"/>
</dbReference>
<proteinExistence type="inferred from homology"/>
<dbReference type="InterPro" id="IPR005793">
    <property type="entry name" value="Formyl_trans_C"/>
</dbReference>
<evidence type="ECO:0000256" key="3">
    <source>
        <dbReference type="ARBA" id="ARBA00022679"/>
    </source>
</evidence>
<feature type="domain" description="Formyl transferase C-terminal" evidence="7">
    <location>
        <begin position="207"/>
        <end position="301"/>
    </location>
</feature>
<keyword evidence="3 5" id="KW-0808">Transferase</keyword>
<comment type="caution">
    <text evidence="8">The sequence shown here is derived from an EMBL/GenBank/DDBJ whole genome shotgun (WGS) entry which is preliminary data.</text>
</comment>
<comment type="catalytic activity">
    <reaction evidence="5">
        <text>L-methionyl-tRNA(fMet) + (6R)-10-formyltetrahydrofolate = N-formyl-L-methionyl-tRNA(fMet) + (6S)-5,6,7,8-tetrahydrofolate + H(+)</text>
        <dbReference type="Rhea" id="RHEA:24380"/>
        <dbReference type="Rhea" id="RHEA-COMP:9952"/>
        <dbReference type="Rhea" id="RHEA-COMP:9953"/>
        <dbReference type="ChEBI" id="CHEBI:15378"/>
        <dbReference type="ChEBI" id="CHEBI:57453"/>
        <dbReference type="ChEBI" id="CHEBI:78530"/>
        <dbReference type="ChEBI" id="CHEBI:78844"/>
        <dbReference type="ChEBI" id="CHEBI:195366"/>
        <dbReference type="EC" id="2.1.2.9"/>
    </reaction>
</comment>
<evidence type="ECO:0000256" key="2">
    <source>
        <dbReference type="ARBA" id="ARBA00012261"/>
    </source>
</evidence>
<dbReference type="EC" id="2.1.2.9" evidence="2 5"/>
<dbReference type="Pfam" id="PF00551">
    <property type="entry name" value="Formyl_trans_N"/>
    <property type="match status" value="1"/>
</dbReference>
<dbReference type="InterPro" id="IPR011034">
    <property type="entry name" value="Formyl_transferase-like_C_sf"/>
</dbReference>